<keyword evidence="4" id="KW-1185">Reference proteome</keyword>
<dbReference type="OrthoDB" id="8215557at2"/>
<dbReference type="InterPro" id="IPR051532">
    <property type="entry name" value="Ester_Hydrolysis_Enzymes"/>
</dbReference>
<dbReference type="PANTHER" id="PTHR30383">
    <property type="entry name" value="THIOESTERASE 1/PROTEASE 1/LYSOPHOSPHOLIPASE L1"/>
    <property type="match status" value="1"/>
</dbReference>
<dbReference type="InterPro" id="IPR036514">
    <property type="entry name" value="SGNH_hydro_sf"/>
</dbReference>
<feature type="chain" id="PRO_5039170189" description="SGNH hydrolase-type esterase domain-containing protein" evidence="1">
    <location>
        <begin position="30"/>
        <end position="256"/>
    </location>
</feature>
<dbReference type="SUPFAM" id="SSF52266">
    <property type="entry name" value="SGNH hydrolase"/>
    <property type="match status" value="1"/>
</dbReference>
<evidence type="ECO:0000313" key="3">
    <source>
        <dbReference type="EMBL" id="OYO23480.1"/>
    </source>
</evidence>
<keyword evidence="1" id="KW-0732">Signal</keyword>
<organism evidence="3 4">
    <name type="scientific">Enemella dayhoffiae</name>
    <dbReference type="NCBI Taxonomy" id="2016507"/>
    <lineage>
        <taxon>Bacteria</taxon>
        <taxon>Bacillati</taxon>
        <taxon>Actinomycetota</taxon>
        <taxon>Actinomycetes</taxon>
        <taxon>Propionibacteriales</taxon>
        <taxon>Propionibacteriaceae</taxon>
        <taxon>Enemella</taxon>
    </lineage>
</organism>
<sequence>MIGKRLLAGLLTTLLLTFGAAGGATAAWAGTSTTTSYAASQQATRTEVVVGLGDSVTSGYRSDESYVQALAASLTTATTAAAADNFGVPGLTTTGLLAQLNLPQVQSALEQADLVVITIGANDFTVDDADAPDLDDQLTALRQHMALVLTEVQAYAPNARIVVTGYWNAFTDASVSGADQAYTDTAMGLTERINTVLQQTATDTGAGYVDLVAAFNAASSDWSTLLADDGDHPNEAGHEAIAAAIGTVIRGSTTAL</sequence>
<dbReference type="PANTHER" id="PTHR30383:SF5">
    <property type="entry name" value="SGNH HYDROLASE-TYPE ESTERASE DOMAIN-CONTAINING PROTEIN"/>
    <property type="match status" value="1"/>
</dbReference>
<name>A0A255H732_9ACTN</name>
<dbReference type="GO" id="GO:0004622">
    <property type="term" value="F:phosphatidylcholine lysophospholipase activity"/>
    <property type="evidence" value="ECO:0007669"/>
    <property type="project" value="TreeGrafter"/>
</dbReference>
<evidence type="ECO:0000259" key="2">
    <source>
        <dbReference type="Pfam" id="PF13472"/>
    </source>
</evidence>
<dbReference type="CDD" id="cd00229">
    <property type="entry name" value="SGNH_hydrolase"/>
    <property type="match status" value="1"/>
</dbReference>
<feature type="domain" description="SGNH hydrolase-type esterase" evidence="2">
    <location>
        <begin position="52"/>
        <end position="240"/>
    </location>
</feature>
<accession>A0A255H732</accession>
<dbReference type="Gene3D" id="3.40.50.1110">
    <property type="entry name" value="SGNH hydrolase"/>
    <property type="match status" value="1"/>
</dbReference>
<proteinExistence type="predicted"/>
<dbReference type="RefSeq" id="WP_094363238.1">
    <property type="nucleotide sequence ID" value="NZ_NMVQ01000007.1"/>
</dbReference>
<feature type="signal peptide" evidence="1">
    <location>
        <begin position="1"/>
        <end position="29"/>
    </location>
</feature>
<dbReference type="Pfam" id="PF13472">
    <property type="entry name" value="Lipase_GDSL_2"/>
    <property type="match status" value="1"/>
</dbReference>
<gene>
    <name evidence="3" type="ORF">CGZ93_05940</name>
</gene>
<dbReference type="AlphaFoldDB" id="A0A255H732"/>
<protein>
    <recommendedName>
        <fullName evidence="2">SGNH hydrolase-type esterase domain-containing protein</fullName>
    </recommendedName>
</protein>
<comment type="caution">
    <text evidence="3">The sequence shown here is derived from an EMBL/GenBank/DDBJ whole genome shotgun (WGS) entry which is preliminary data.</text>
</comment>
<dbReference type="EMBL" id="NMVQ01000007">
    <property type="protein sequence ID" value="OYO23480.1"/>
    <property type="molecule type" value="Genomic_DNA"/>
</dbReference>
<dbReference type="Proteomes" id="UP000216311">
    <property type="component" value="Unassembled WGS sequence"/>
</dbReference>
<dbReference type="InterPro" id="IPR013830">
    <property type="entry name" value="SGNH_hydro"/>
</dbReference>
<evidence type="ECO:0000256" key="1">
    <source>
        <dbReference type="SAM" id="SignalP"/>
    </source>
</evidence>
<reference evidence="3 4" key="1">
    <citation type="submission" date="2017-07" db="EMBL/GenBank/DDBJ databases">
        <title>Draft whole genome sequences of clinical Proprionibacteriaceae strains.</title>
        <authorList>
            <person name="Bernier A.-M."/>
            <person name="Bernard K."/>
            <person name="Domingo M.-C."/>
        </authorList>
    </citation>
    <scope>NUCLEOTIDE SEQUENCE [LARGE SCALE GENOMIC DNA]</scope>
    <source>
        <strain evidence="3 4">NML 130396</strain>
    </source>
</reference>
<evidence type="ECO:0000313" key="4">
    <source>
        <dbReference type="Proteomes" id="UP000216311"/>
    </source>
</evidence>